<accession>A0A849SKP4</accession>
<dbReference type="PANTHER" id="PTHR21090">
    <property type="entry name" value="AROM/DEHYDROQUINATE SYNTHASE"/>
    <property type="match status" value="1"/>
</dbReference>
<evidence type="ECO:0000259" key="9">
    <source>
        <dbReference type="Pfam" id="PF00275"/>
    </source>
</evidence>
<comment type="catalytic activity">
    <reaction evidence="7">
        <text>3-phosphoshikimate + phosphoenolpyruvate = 5-O-(1-carboxyvinyl)-3-phosphoshikimate + phosphate</text>
        <dbReference type="Rhea" id="RHEA:21256"/>
        <dbReference type="ChEBI" id="CHEBI:43474"/>
        <dbReference type="ChEBI" id="CHEBI:57701"/>
        <dbReference type="ChEBI" id="CHEBI:58702"/>
        <dbReference type="ChEBI" id="CHEBI:145989"/>
        <dbReference type="EC" id="2.5.1.19"/>
    </reaction>
    <physiologicalReaction direction="left-to-right" evidence="7">
        <dbReference type="Rhea" id="RHEA:21257"/>
    </physiologicalReaction>
</comment>
<comment type="subunit">
    <text evidence="8">Monomer.</text>
</comment>
<reference evidence="10 11" key="1">
    <citation type="submission" date="2020-04" db="EMBL/GenBank/DDBJ databases">
        <title>Metagenomic profiling of ammonia- and methane-oxidizing microorganisms in a Dutch drinking water treatment plant.</title>
        <authorList>
            <person name="Poghosyan L."/>
            <person name="Leucker S."/>
        </authorList>
    </citation>
    <scope>NUCLEOTIDE SEQUENCE [LARGE SCALE GENOMIC DNA]</scope>
    <source>
        <strain evidence="10">S-RSF-IL-03</strain>
    </source>
</reference>
<feature type="binding site" evidence="8">
    <location>
        <position position="33"/>
    </location>
    <ligand>
        <name>3-phosphoshikimate</name>
        <dbReference type="ChEBI" id="CHEBI:145989"/>
    </ligand>
</feature>
<sequence>MTGAGLEDGAPRALVVRTGPALRGSFRPPGDKSITHRAYLFALLGAGETRVVDPNLGEDCERTSAACAALGVRIERSADPCVLLSNRGLSAPQQPLDCGNSGTTLRLLAGILASQSFEVTLIGDRSLSRRPLDRVIEPLRAMGAVLTAAEGDRFAPLHVRGATLRGCAHRLAVSSAQVASALCFAGWRASGETLIEIPGPARDHTERMAAACGLPIEVQAEASGARRLRVRSGSPVTAREFRVPADPSAAAFLLAAAAAAPGAEVTATGLTLNPTRTGFLEVLEAVGAEVIVTSRGEASGDPVGDVTVRGPEQLRAFDIPSEWVPRLVDEVPAWAILASAARGTSRLRGAAELRVKESDRLRTLAEGLTRLGIEVHEAPDGLEIVGGELRGGAIEARNDHRIAMAFAVMGTRAAQPVRIDDARSIATSFPEFESVLARLGGRLEHPAEGR</sequence>
<dbReference type="Proteomes" id="UP000580839">
    <property type="component" value="Unassembled WGS sequence"/>
</dbReference>
<comment type="subcellular location">
    <subcellularLocation>
        <location evidence="8">Cytoplasm</location>
    </subcellularLocation>
</comment>
<dbReference type="InterPro" id="IPR006264">
    <property type="entry name" value="EPSP_synthase"/>
</dbReference>
<dbReference type="GO" id="GO:0008652">
    <property type="term" value="P:amino acid biosynthetic process"/>
    <property type="evidence" value="ECO:0007669"/>
    <property type="project" value="UniProtKB-KW"/>
</dbReference>
<feature type="binding site" evidence="8">
    <location>
        <position position="356"/>
    </location>
    <ligand>
        <name>3-phosphoshikimate</name>
        <dbReference type="ChEBI" id="CHEBI:145989"/>
    </ligand>
</feature>
<dbReference type="GO" id="GO:0009423">
    <property type="term" value="P:chorismate biosynthetic process"/>
    <property type="evidence" value="ECO:0007669"/>
    <property type="project" value="UniProtKB-UniRule"/>
</dbReference>
<dbReference type="InterPro" id="IPR023193">
    <property type="entry name" value="EPSP_synthase_CS"/>
</dbReference>
<evidence type="ECO:0000313" key="11">
    <source>
        <dbReference type="Proteomes" id="UP000580839"/>
    </source>
</evidence>
<feature type="binding site" evidence="8">
    <location>
        <position position="360"/>
    </location>
    <ligand>
        <name>phosphoenolpyruvate</name>
        <dbReference type="ChEBI" id="CHEBI:58702"/>
    </ligand>
</feature>
<comment type="caution">
    <text evidence="10">The sequence shown here is derived from an EMBL/GenBank/DDBJ whole genome shotgun (WGS) entry which is preliminary data.</text>
</comment>
<dbReference type="HAMAP" id="MF_00210">
    <property type="entry name" value="EPSP_synth"/>
    <property type="match status" value="1"/>
</dbReference>
<dbReference type="SUPFAM" id="SSF55205">
    <property type="entry name" value="EPT/RTPC-like"/>
    <property type="match status" value="1"/>
</dbReference>
<feature type="binding site" evidence="8">
    <location>
        <position position="32"/>
    </location>
    <ligand>
        <name>3-phosphoshikimate</name>
        <dbReference type="ChEBI" id="CHEBI:145989"/>
    </ligand>
</feature>
<gene>
    <name evidence="8 10" type="primary">aroA</name>
    <name evidence="10" type="ORF">HOP12_08910</name>
</gene>
<feature type="binding site" evidence="8">
    <location>
        <position position="102"/>
    </location>
    <ligand>
        <name>phosphoenolpyruvate</name>
        <dbReference type="ChEBI" id="CHEBI:58702"/>
    </ligand>
</feature>
<dbReference type="GO" id="GO:0009073">
    <property type="term" value="P:aromatic amino acid family biosynthetic process"/>
    <property type="evidence" value="ECO:0007669"/>
    <property type="project" value="UniProtKB-KW"/>
</dbReference>
<name>A0A849SKP4_UNCEI</name>
<dbReference type="NCBIfam" id="TIGR01356">
    <property type="entry name" value="aroA"/>
    <property type="match status" value="1"/>
</dbReference>
<dbReference type="FunFam" id="3.65.10.10:FF:000005">
    <property type="entry name" value="3-phosphoshikimate 1-carboxyvinyltransferase"/>
    <property type="match status" value="1"/>
</dbReference>
<dbReference type="EMBL" id="JABFRW010000104">
    <property type="protein sequence ID" value="NOT34273.1"/>
    <property type="molecule type" value="Genomic_DNA"/>
</dbReference>
<dbReference type="PROSITE" id="PS00885">
    <property type="entry name" value="EPSP_SYNTHASE_2"/>
    <property type="match status" value="1"/>
</dbReference>
<protein>
    <recommendedName>
        <fullName evidence="8">3-phosphoshikimate 1-carboxyvinyltransferase</fullName>
        <ecNumber evidence="8">2.5.1.19</ecNumber>
    </recommendedName>
    <alternativeName>
        <fullName evidence="8">5-enolpyruvylshikimate-3-phosphate synthase</fullName>
        <shortName evidence="8">EPSP synthase</shortName>
        <shortName evidence="8">EPSPS</shortName>
    </alternativeName>
</protein>
<comment type="pathway">
    <text evidence="1 8">Metabolic intermediate biosynthesis; chorismate biosynthesis; chorismate from D-erythrose 4-phosphate and phosphoenolpyruvate: step 6/7.</text>
</comment>
<feature type="binding site" evidence="8">
    <location>
        <position position="177"/>
    </location>
    <ligand>
        <name>phosphoenolpyruvate</name>
        <dbReference type="ChEBI" id="CHEBI:58702"/>
    </ligand>
</feature>
<evidence type="ECO:0000256" key="3">
    <source>
        <dbReference type="ARBA" id="ARBA00022490"/>
    </source>
</evidence>
<evidence type="ECO:0000256" key="4">
    <source>
        <dbReference type="ARBA" id="ARBA00022605"/>
    </source>
</evidence>
<dbReference type="InterPro" id="IPR013792">
    <property type="entry name" value="RNA3'P_cycl/enolpyr_Trfase_a/b"/>
</dbReference>
<feature type="binding site" evidence="8">
    <location>
        <position position="37"/>
    </location>
    <ligand>
        <name>3-phosphoshikimate</name>
        <dbReference type="ChEBI" id="CHEBI:145989"/>
    </ligand>
</feature>
<comment type="caution">
    <text evidence="8">Lacks conserved residue(s) required for the propagation of feature annotation.</text>
</comment>
<evidence type="ECO:0000256" key="7">
    <source>
        <dbReference type="ARBA" id="ARBA00044633"/>
    </source>
</evidence>
<feature type="binding site" evidence="8">
    <location>
        <position position="130"/>
    </location>
    <ligand>
        <name>phosphoenolpyruvate</name>
        <dbReference type="ChEBI" id="CHEBI:58702"/>
    </ligand>
</feature>
<keyword evidence="3 8" id="KW-0963">Cytoplasm</keyword>
<evidence type="ECO:0000256" key="2">
    <source>
        <dbReference type="ARBA" id="ARBA00009948"/>
    </source>
</evidence>
<dbReference type="PANTHER" id="PTHR21090:SF5">
    <property type="entry name" value="PENTAFUNCTIONAL AROM POLYPEPTIDE"/>
    <property type="match status" value="1"/>
</dbReference>
<dbReference type="AlphaFoldDB" id="A0A849SKP4"/>
<evidence type="ECO:0000313" key="10">
    <source>
        <dbReference type="EMBL" id="NOT34273.1"/>
    </source>
</evidence>
<evidence type="ECO:0000256" key="5">
    <source>
        <dbReference type="ARBA" id="ARBA00022679"/>
    </source>
</evidence>
<dbReference type="PROSITE" id="PS00104">
    <property type="entry name" value="EPSP_SYNTHASE_1"/>
    <property type="match status" value="1"/>
</dbReference>
<feature type="binding site" evidence="8">
    <location>
        <position position="329"/>
    </location>
    <ligand>
        <name>3-phosphoshikimate</name>
        <dbReference type="ChEBI" id="CHEBI:145989"/>
    </ligand>
</feature>
<keyword evidence="5 8" id="KW-0808">Transferase</keyword>
<dbReference type="InterPro" id="IPR001986">
    <property type="entry name" value="Enolpyruvate_Tfrase_dom"/>
</dbReference>
<dbReference type="GO" id="GO:0003866">
    <property type="term" value="F:3-phosphoshikimate 1-carboxyvinyltransferase activity"/>
    <property type="evidence" value="ECO:0007669"/>
    <property type="project" value="UniProtKB-UniRule"/>
</dbReference>
<dbReference type="InterPro" id="IPR036968">
    <property type="entry name" value="Enolpyruvate_Tfrase_sf"/>
</dbReference>
<evidence type="ECO:0000256" key="6">
    <source>
        <dbReference type="ARBA" id="ARBA00023141"/>
    </source>
</evidence>
<dbReference type="Pfam" id="PF00275">
    <property type="entry name" value="EPSP_synthase"/>
    <property type="match status" value="1"/>
</dbReference>
<dbReference type="GO" id="GO:0005737">
    <property type="term" value="C:cytoplasm"/>
    <property type="evidence" value="ECO:0007669"/>
    <property type="project" value="UniProtKB-SubCell"/>
</dbReference>
<feature type="active site" description="Proton acceptor" evidence="8">
    <location>
        <position position="329"/>
    </location>
</feature>
<keyword evidence="6 8" id="KW-0057">Aromatic amino acid biosynthesis</keyword>
<proteinExistence type="inferred from homology"/>
<comment type="function">
    <text evidence="8">Catalyzes the transfer of the enolpyruvyl moiety of phosphoenolpyruvate (PEP) to the 5-hydroxyl of shikimate-3-phosphate (S3P) to produce enolpyruvyl shikimate-3-phosphate and inorganic phosphate.</text>
</comment>
<keyword evidence="4 8" id="KW-0028">Amino-acid biosynthesis</keyword>
<feature type="domain" description="Enolpyruvate transferase" evidence="9">
    <location>
        <begin position="17"/>
        <end position="436"/>
    </location>
</feature>
<evidence type="ECO:0000256" key="1">
    <source>
        <dbReference type="ARBA" id="ARBA00004811"/>
    </source>
</evidence>
<dbReference type="UniPathway" id="UPA00053">
    <property type="reaction ID" value="UER00089"/>
</dbReference>
<feature type="binding site" evidence="8">
    <location>
        <position position="177"/>
    </location>
    <ligand>
        <name>3-phosphoshikimate</name>
        <dbReference type="ChEBI" id="CHEBI:145989"/>
    </ligand>
</feature>
<dbReference type="Gene3D" id="3.65.10.10">
    <property type="entry name" value="Enolpyruvate transferase domain"/>
    <property type="match status" value="2"/>
</dbReference>
<dbReference type="EC" id="2.5.1.19" evidence="8"/>
<feature type="binding site" evidence="8">
    <location>
        <position position="175"/>
    </location>
    <ligand>
        <name>3-phosphoshikimate</name>
        <dbReference type="ChEBI" id="CHEBI:145989"/>
    </ligand>
</feature>
<evidence type="ECO:0000256" key="8">
    <source>
        <dbReference type="HAMAP-Rule" id="MF_00210"/>
    </source>
</evidence>
<organism evidence="10 11">
    <name type="scientific">Eiseniibacteriota bacterium</name>
    <dbReference type="NCBI Taxonomy" id="2212470"/>
    <lineage>
        <taxon>Bacteria</taxon>
        <taxon>Candidatus Eiseniibacteriota</taxon>
    </lineage>
</organism>
<feature type="binding site" evidence="8">
    <location>
        <position position="401"/>
    </location>
    <ligand>
        <name>phosphoenolpyruvate</name>
        <dbReference type="ChEBI" id="CHEBI:58702"/>
    </ligand>
</feature>
<dbReference type="PIRSF" id="PIRSF000505">
    <property type="entry name" value="EPSPS"/>
    <property type="match status" value="1"/>
</dbReference>
<comment type="similarity">
    <text evidence="2 8">Belongs to the EPSP synthase family.</text>
</comment>
<dbReference type="CDD" id="cd01556">
    <property type="entry name" value="EPSP_synthase"/>
    <property type="match status" value="1"/>
</dbReference>
<feature type="binding site" evidence="8">
    <location>
        <position position="32"/>
    </location>
    <ligand>
        <name>phosphoenolpyruvate</name>
        <dbReference type="ChEBI" id="CHEBI:58702"/>
    </ligand>
</feature>